<evidence type="ECO:0000313" key="3">
    <source>
        <dbReference type="Proteomes" id="UP000235786"/>
    </source>
</evidence>
<proteinExistence type="predicted"/>
<accession>A0A2J6RTY7</accession>
<dbReference type="PANTHER" id="PTHR38790">
    <property type="entry name" value="2EXR DOMAIN-CONTAINING PROTEIN-RELATED"/>
    <property type="match status" value="1"/>
</dbReference>
<gene>
    <name evidence="2" type="ORF">L207DRAFT_631863</name>
</gene>
<evidence type="ECO:0000313" key="2">
    <source>
        <dbReference type="EMBL" id="PMD41980.1"/>
    </source>
</evidence>
<dbReference type="EMBL" id="KZ613943">
    <property type="protein sequence ID" value="PMD41980.1"/>
    <property type="molecule type" value="Genomic_DNA"/>
</dbReference>
<dbReference type="Pfam" id="PF24864">
    <property type="entry name" value="DUF7730"/>
    <property type="match status" value="1"/>
</dbReference>
<protein>
    <recommendedName>
        <fullName evidence="1">DUF7730 domain-containing protein</fullName>
    </recommendedName>
</protein>
<sequence length="320" mass="36739">MIDFARRFLHRRPKRNSGLNGREDDGGFALSGQLLEVTRPQMQSLFLDKLPLDIRLIIYSHIFPKDTDTVHVEWRYLRLLPPGLRKSKPVVDGLGKWHHSRCGIRIWLDSDRSTSPKCGVCLPTWRETPKIPLDIALLFVCRQIYSESVNMFYASLTLQMYSRPTIRKFITSVPSQYLASVRYVWFDWCLGGKELPHTSIPGLVTYNRVWEDIRSFSGLKVICITLESRLDHQPLPSNIDTPIEKAWLAPLETFSDLERCDLTVGEEFRGIFEGLKGKWRVLEAPRTINRSTGKPYRSCRSCGMTHGSVSNNPQWVGGMA</sequence>
<dbReference type="AlphaFoldDB" id="A0A2J6RTY7"/>
<dbReference type="Proteomes" id="UP000235786">
    <property type="component" value="Unassembled WGS sequence"/>
</dbReference>
<name>A0A2J6RTY7_HYAVF</name>
<keyword evidence="3" id="KW-1185">Reference proteome</keyword>
<evidence type="ECO:0000259" key="1">
    <source>
        <dbReference type="Pfam" id="PF24864"/>
    </source>
</evidence>
<organism evidence="2 3">
    <name type="scientific">Hyaloscypha variabilis (strain UAMH 11265 / GT02V1 / F)</name>
    <name type="common">Meliniomyces variabilis</name>
    <dbReference type="NCBI Taxonomy" id="1149755"/>
    <lineage>
        <taxon>Eukaryota</taxon>
        <taxon>Fungi</taxon>
        <taxon>Dikarya</taxon>
        <taxon>Ascomycota</taxon>
        <taxon>Pezizomycotina</taxon>
        <taxon>Leotiomycetes</taxon>
        <taxon>Helotiales</taxon>
        <taxon>Hyaloscyphaceae</taxon>
        <taxon>Hyaloscypha</taxon>
        <taxon>Hyaloscypha variabilis</taxon>
    </lineage>
</organism>
<dbReference type="InterPro" id="IPR056632">
    <property type="entry name" value="DUF7730"/>
</dbReference>
<dbReference type="OrthoDB" id="4757095at2759"/>
<feature type="domain" description="DUF7730" evidence="1">
    <location>
        <begin position="40"/>
        <end position="228"/>
    </location>
</feature>
<reference evidence="2 3" key="1">
    <citation type="submission" date="2016-04" db="EMBL/GenBank/DDBJ databases">
        <title>A degradative enzymes factory behind the ericoid mycorrhizal symbiosis.</title>
        <authorList>
            <consortium name="DOE Joint Genome Institute"/>
            <person name="Martino E."/>
            <person name="Morin E."/>
            <person name="Grelet G."/>
            <person name="Kuo A."/>
            <person name="Kohler A."/>
            <person name="Daghino S."/>
            <person name="Barry K."/>
            <person name="Choi C."/>
            <person name="Cichocki N."/>
            <person name="Clum A."/>
            <person name="Copeland A."/>
            <person name="Hainaut M."/>
            <person name="Haridas S."/>
            <person name="Labutti K."/>
            <person name="Lindquist E."/>
            <person name="Lipzen A."/>
            <person name="Khouja H.-R."/>
            <person name="Murat C."/>
            <person name="Ohm R."/>
            <person name="Olson A."/>
            <person name="Spatafora J."/>
            <person name="Veneault-Fourrey C."/>
            <person name="Henrissat B."/>
            <person name="Grigoriev I."/>
            <person name="Martin F."/>
            <person name="Perotto S."/>
        </authorList>
    </citation>
    <scope>NUCLEOTIDE SEQUENCE [LARGE SCALE GENOMIC DNA]</scope>
    <source>
        <strain evidence="2 3">F</strain>
    </source>
</reference>